<evidence type="ECO:0000313" key="14">
    <source>
        <dbReference type="Proteomes" id="UP001597314"/>
    </source>
</evidence>
<comment type="caution">
    <text evidence="13">The sequence shown here is derived from an EMBL/GenBank/DDBJ whole genome shotgun (WGS) entry which is preliminary data.</text>
</comment>
<feature type="region of interest" description="Disordered" evidence="11">
    <location>
        <begin position="147"/>
        <end position="306"/>
    </location>
</feature>
<keyword evidence="4 10" id="KW-1003">Cell membrane</keyword>
<keyword evidence="7 10" id="KW-0653">Protein transport</keyword>
<feature type="compositionally biased region" description="Pro residues" evidence="11">
    <location>
        <begin position="207"/>
        <end position="224"/>
    </location>
</feature>
<feature type="compositionally biased region" description="Basic and acidic residues" evidence="11">
    <location>
        <begin position="35"/>
        <end position="44"/>
    </location>
</feature>
<reference evidence="14" key="1">
    <citation type="journal article" date="2019" name="Int. J. Syst. Evol. Microbiol.">
        <title>The Global Catalogue of Microorganisms (GCM) 10K type strain sequencing project: providing services to taxonomists for standard genome sequencing and annotation.</title>
        <authorList>
            <consortium name="The Broad Institute Genomics Platform"/>
            <consortium name="The Broad Institute Genome Sequencing Center for Infectious Disease"/>
            <person name="Wu L."/>
            <person name="Ma J."/>
        </authorList>
    </citation>
    <scope>NUCLEOTIDE SEQUENCE [LARGE SCALE GENOMIC DNA]</scope>
    <source>
        <strain evidence="14">CGMCC 1.6774</strain>
    </source>
</reference>
<feature type="compositionally biased region" description="Basic and acidic residues" evidence="11">
    <location>
        <begin position="171"/>
        <end position="181"/>
    </location>
</feature>
<organism evidence="13 14">
    <name type="scientific">Rhodoplanes azumiensis</name>
    <dbReference type="NCBI Taxonomy" id="1897628"/>
    <lineage>
        <taxon>Bacteria</taxon>
        <taxon>Pseudomonadati</taxon>
        <taxon>Pseudomonadota</taxon>
        <taxon>Alphaproteobacteria</taxon>
        <taxon>Hyphomicrobiales</taxon>
        <taxon>Nitrobacteraceae</taxon>
        <taxon>Rhodoplanes</taxon>
    </lineage>
</organism>
<evidence type="ECO:0000256" key="8">
    <source>
        <dbReference type="ARBA" id="ARBA00022989"/>
    </source>
</evidence>
<keyword evidence="10" id="KW-0735">Signal-anchor</keyword>
<dbReference type="Proteomes" id="UP001597314">
    <property type="component" value="Unassembled WGS sequence"/>
</dbReference>
<feature type="compositionally biased region" description="Polar residues" evidence="11">
    <location>
        <begin position="156"/>
        <end position="167"/>
    </location>
</feature>
<dbReference type="InterPro" id="IPR003538">
    <property type="entry name" value="TonB"/>
</dbReference>
<evidence type="ECO:0000256" key="5">
    <source>
        <dbReference type="ARBA" id="ARBA00022519"/>
    </source>
</evidence>
<feature type="compositionally biased region" description="Low complexity" evidence="11">
    <location>
        <begin position="283"/>
        <end position="297"/>
    </location>
</feature>
<evidence type="ECO:0000256" key="2">
    <source>
        <dbReference type="ARBA" id="ARBA00006555"/>
    </source>
</evidence>
<feature type="compositionally biased region" description="Low complexity" evidence="11">
    <location>
        <begin position="225"/>
        <end position="238"/>
    </location>
</feature>
<feature type="region of interest" description="Disordered" evidence="11">
    <location>
        <begin position="1"/>
        <end position="54"/>
    </location>
</feature>
<dbReference type="InterPro" id="IPR037682">
    <property type="entry name" value="TonB_C"/>
</dbReference>
<proteinExistence type="inferred from homology"/>
<feature type="compositionally biased region" description="Basic and acidic residues" evidence="11">
    <location>
        <begin position="247"/>
        <end position="265"/>
    </location>
</feature>
<dbReference type="InterPro" id="IPR051045">
    <property type="entry name" value="TonB-dependent_transducer"/>
</dbReference>
<dbReference type="PROSITE" id="PS52015">
    <property type="entry name" value="TONB_CTD"/>
    <property type="match status" value="1"/>
</dbReference>
<evidence type="ECO:0000256" key="9">
    <source>
        <dbReference type="ARBA" id="ARBA00023136"/>
    </source>
</evidence>
<dbReference type="Gene3D" id="3.30.1150.10">
    <property type="match status" value="1"/>
</dbReference>
<dbReference type="RefSeq" id="WP_378476782.1">
    <property type="nucleotide sequence ID" value="NZ_JBHUIW010000004.1"/>
</dbReference>
<name>A0ABW5AF92_9BRAD</name>
<feature type="domain" description="TonB C-terminal" evidence="12">
    <location>
        <begin position="309"/>
        <end position="397"/>
    </location>
</feature>
<evidence type="ECO:0000256" key="7">
    <source>
        <dbReference type="ARBA" id="ARBA00022927"/>
    </source>
</evidence>
<evidence type="ECO:0000256" key="11">
    <source>
        <dbReference type="SAM" id="MobiDB-lite"/>
    </source>
</evidence>
<dbReference type="SUPFAM" id="SSF74653">
    <property type="entry name" value="TolA/TonB C-terminal domain"/>
    <property type="match status" value="1"/>
</dbReference>
<dbReference type="NCBIfam" id="TIGR01352">
    <property type="entry name" value="tonB_Cterm"/>
    <property type="match status" value="1"/>
</dbReference>
<evidence type="ECO:0000256" key="3">
    <source>
        <dbReference type="ARBA" id="ARBA00022448"/>
    </source>
</evidence>
<evidence type="ECO:0000313" key="13">
    <source>
        <dbReference type="EMBL" id="MFD2181593.1"/>
    </source>
</evidence>
<dbReference type="PANTHER" id="PTHR33446:SF2">
    <property type="entry name" value="PROTEIN TONB"/>
    <property type="match status" value="1"/>
</dbReference>
<keyword evidence="3 10" id="KW-0813">Transport</keyword>
<dbReference type="InterPro" id="IPR006260">
    <property type="entry name" value="TonB/TolA_C"/>
</dbReference>
<dbReference type="PRINTS" id="PR01374">
    <property type="entry name" value="TONBPROTEIN"/>
</dbReference>
<keyword evidence="5 10" id="KW-0997">Cell inner membrane</keyword>
<sequence>MKASRAPIDPRHGLLTVVPGRPSDADGASAAPPVELRRDTDPHGDGACAGEGTTRGTNVVSLAHVRATRDHGPSNHAAPSLPPLATDDRAVVGAKAGSAGRTAVVLLCSVALHGAVLAAFFRDPPPAASIGLEVISVEMVLGADQLAGLAPDPGDSETTSTASTGEPTPQPDEKLPEKVEDPPPPEQAKVEPTPEEPPPVEQQVATAPPPEPEPVKEPPPPEPTPVIAEEAPESVAVVPPEPPKPQPKPETKPEPKPEPTVEAKPKPVAKPKPKPKTDPKPRVTASATASVASSAASGLGRGRSDLDTNYRGIVAAHLARHKQFPSDARAAGHQGTTSVSFSIDGSGRVTSVRLGRSSGIASLDQETTAMVRRASPFPAPPNGQGMSFSVPVSFFLR</sequence>
<dbReference type="EMBL" id="JBHUIW010000004">
    <property type="protein sequence ID" value="MFD2181593.1"/>
    <property type="molecule type" value="Genomic_DNA"/>
</dbReference>
<evidence type="ECO:0000256" key="4">
    <source>
        <dbReference type="ARBA" id="ARBA00022475"/>
    </source>
</evidence>
<accession>A0ABW5AF92</accession>
<protein>
    <recommendedName>
        <fullName evidence="10">Protein TonB</fullName>
    </recommendedName>
</protein>
<comment type="subcellular location">
    <subcellularLocation>
        <location evidence="1 10">Cell inner membrane</location>
        <topology evidence="1 10">Single-pass membrane protein</topology>
        <orientation evidence="1 10">Periplasmic side</orientation>
    </subcellularLocation>
</comment>
<gene>
    <name evidence="13" type="ORF">ACFSOX_05460</name>
</gene>
<evidence type="ECO:0000256" key="10">
    <source>
        <dbReference type="RuleBase" id="RU362123"/>
    </source>
</evidence>
<dbReference type="PANTHER" id="PTHR33446">
    <property type="entry name" value="PROTEIN TONB-RELATED"/>
    <property type="match status" value="1"/>
</dbReference>
<dbReference type="Pfam" id="PF03544">
    <property type="entry name" value="TonB_C"/>
    <property type="match status" value="1"/>
</dbReference>
<evidence type="ECO:0000259" key="12">
    <source>
        <dbReference type="PROSITE" id="PS52015"/>
    </source>
</evidence>
<keyword evidence="8" id="KW-1133">Transmembrane helix</keyword>
<keyword evidence="14" id="KW-1185">Reference proteome</keyword>
<keyword evidence="9" id="KW-0472">Membrane</keyword>
<evidence type="ECO:0000256" key="6">
    <source>
        <dbReference type="ARBA" id="ARBA00022692"/>
    </source>
</evidence>
<keyword evidence="6" id="KW-0812">Transmembrane</keyword>
<comment type="function">
    <text evidence="10">Interacts with outer membrane receptor proteins that carry out high-affinity binding and energy dependent uptake into the periplasmic space of specific substrates. It could act to transduce energy from the cytoplasmic membrane to specific energy-requiring processes in the outer membrane, resulting in the release into the periplasm of ligands bound by these outer membrane proteins.</text>
</comment>
<evidence type="ECO:0000256" key="1">
    <source>
        <dbReference type="ARBA" id="ARBA00004383"/>
    </source>
</evidence>
<comment type="similarity">
    <text evidence="2 10">Belongs to the TonB family.</text>
</comment>